<protein>
    <submittedName>
        <fullName evidence="2">Uncharacterized protein</fullName>
    </submittedName>
</protein>
<dbReference type="EMBL" id="JAUSSY010000005">
    <property type="protein sequence ID" value="MDQ0118477.1"/>
    <property type="molecule type" value="Genomic_DNA"/>
</dbReference>
<feature type="region of interest" description="Disordered" evidence="1">
    <location>
        <begin position="57"/>
        <end position="90"/>
    </location>
</feature>
<evidence type="ECO:0000313" key="2">
    <source>
        <dbReference type="EMBL" id="MDQ0118477.1"/>
    </source>
</evidence>
<dbReference type="Proteomes" id="UP001226389">
    <property type="component" value="Unassembled WGS sequence"/>
</dbReference>
<feature type="compositionally biased region" description="Basic and acidic residues" evidence="1">
    <location>
        <begin position="77"/>
        <end position="90"/>
    </location>
</feature>
<reference evidence="2 3" key="1">
    <citation type="submission" date="2023-07" db="EMBL/GenBank/DDBJ databases">
        <title>Sorghum-associated microbial communities from plants grown in Nebraska, USA.</title>
        <authorList>
            <person name="Schachtman D."/>
        </authorList>
    </citation>
    <scope>NUCLEOTIDE SEQUENCE [LARGE SCALE GENOMIC DNA]</scope>
    <source>
        <strain evidence="2 3">DS994</strain>
    </source>
</reference>
<organism evidence="2 3">
    <name type="scientific">Pseudarthrobacter defluvii</name>
    <dbReference type="NCBI Taxonomy" id="410837"/>
    <lineage>
        <taxon>Bacteria</taxon>
        <taxon>Bacillati</taxon>
        <taxon>Actinomycetota</taxon>
        <taxon>Actinomycetes</taxon>
        <taxon>Micrococcales</taxon>
        <taxon>Micrococcaceae</taxon>
        <taxon>Pseudarthrobacter</taxon>
    </lineage>
</organism>
<sequence length="90" mass="9794">MVKVPTRTRPVPAAYHAPVRQHRHRPHAALRAAGLHRNAGMVKVPDPHPPAVAAAYHPPSGSTATAHTKPSWLRPPEGYRDVDALRRPAS</sequence>
<comment type="caution">
    <text evidence="2">The sequence shown here is derived from an EMBL/GenBank/DDBJ whole genome shotgun (WGS) entry which is preliminary data.</text>
</comment>
<gene>
    <name evidence="2" type="ORF">J2T22_001655</name>
</gene>
<keyword evidence="3" id="KW-1185">Reference proteome</keyword>
<proteinExistence type="predicted"/>
<accession>A0ABT9UFQ3</accession>
<evidence type="ECO:0000313" key="3">
    <source>
        <dbReference type="Proteomes" id="UP001226389"/>
    </source>
</evidence>
<evidence type="ECO:0000256" key="1">
    <source>
        <dbReference type="SAM" id="MobiDB-lite"/>
    </source>
</evidence>
<name>A0ABT9UFQ3_9MICC</name>